<dbReference type="InterPro" id="IPR011004">
    <property type="entry name" value="Trimer_LpxA-like_sf"/>
</dbReference>
<accession>A0A1Z4JLE2</accession>
<dbReference type="Proteomes" id="UP000217895">
    <property type="component" value="Chromosome"/>
</dbReference>
<dbReference type="InterPro" id="IPR050179">
    <property type="entry name" value="Trans_hexapeptide_repeat"/>
</dbReference>
<keyword evidence="3" id="KW-0677">Repeat</keyword>
<keyword evidence="4" id="KW-0046">Antibiotic resistance</keyword>
<dbReference type="Gene3D" id="2.160.10.10">
    <property type="entry name" value="Hexapeptide repeat proteins"/>
    <property type="match status" value="1"/>
</dbReference>
<name>A0A1Z4JLE2_LEPBY</name>
<comment type="similarity">
    <text evidence="1">Belongs to the transferase hexapeptide repeat family.</text>
</comment>
<evidence type="ECO:0000313" key="7">
    <source>
        <dbReference type="Proteomes" id="UP000217895"/>
    </source>
</evidence>
<evidence type="ECO:0000313" key="6">
    <source>
        <dbReference type="EMBL" id="BAY57541.1"/>
    </source>
</evidence>
<dbReference type="PANTHER" id="PTHR43300">
    <property type="entry name" value="ACETYLTRANSFERASE"/>
    <property type="match status" value="1"/>
</dbReference>
<evidence type="ECO:0000256" key="1">
    <source>
        <dbReference type="ARBA" id="ARBA00007274"/>
    </source>
</evidence>
<proteinExistence type="inferred from homology"/>
<dbReference type="AlphaFoldDB" id="A0A1Z4JLE2"/>
<sequence>MYGADPKDKHPMKGFPQICFIQNTVQNPNIIIGDYTYYDDPEDSENFERNVLYHFDFIGDRLIIGKFCAIATGVKFIMNGANHKLSGFSTYPFNIFGNGWETVTPVPQELPYKGDTVIGNDVWLGYEAIIMPGVQIGDGAIVAAKSVVTKDVPAYTIVGGNPAKPIRQRFSDEVVQELLSIAWWNWDIQKITRNLDKIVSADLDALRACE</sequence>
<keyword evidence="2 6" id="KW-0808">Transferase</keyword>
<dbReference type="FunFam" id="2.160.10.10:FF:000037">
    <property type="entry name" value="Streptogramin A acetyltransferase"/>
    <property type="match status" value="1"/>
</dbReference>
<dbReference type="PROSITE" id="PS00101">
    <property type="entry name" value="HEXAPEP_TRANSFERASES"/>
    <property type="match status" value="1"/>
</dbReference>
<evidence type="ECO:0000256" key="5">
    <source>
        <dbReference type="ARBA" id="ARBA00023315"/>
    </source>
</evidence>
<dbReference type="PANTHER" id="PTHR43300:SF11">
    <property type="entry name" value="ACETYLTRANSFERASE RV3034C-RELATED"/>
    <property type="match status" value="1"/>
</dbReference>
<evidence type="ECO:0000256" key="3">
    <source>
        <dbReference type="ARBA" id="ARBA00022737"/>
    </source>
</evidence>
<dbReference type="Pfam" id="PF00132">
    <property type="entry name" value="Hexapep"/>
    <property type="match status" value="1"/>
</dbReference>
<reference evidence="6 7" key="1">
    <citation type="submission" date="2017-06" db="EMBL/GenBank/DDBJ databases">
        <title>Genome sequencing of cyanobaciteial culture collection at National Institute for Environmental Studies (NIES).</title>
        <authorList>
            <person name="Hirose Y."/>
            <person name="Shimura Y."/>
            <person name="Fujisawa T."/>
            <person name="Nakamura Y."/>
            <person name="Kawachi M."/>
        </authorList>
    </citation>
    <scope>NUCLEOTIDE SEQUENCE [LARGE SCALE GENOMIC DNA]</scope>
    <source>
        <strain evidence="6 7">NIES-2135</strain>
    </source>
</reference>
<dbReference type="NCBIfam" id="NF000311">
    <property type="entry name" value="Vat_ABCDEFH"/>
    <property type="match status" value="1"/>
</dbReference>
<keyword evidence="5" id="KW-0012">Acyltransferase</keyword>
<dbReference type="GO" id="GO:0046677">
    <property type="term" value="P:response to antibiotic"/>
    <property type="evidence" value="ECO:0007669"/>
    <property type="project" value="UniProtKB-KW"/>
</dbReference>
<organism evidence="6 7">
    <name type="scientific">Leptolyngbya boryana NIES-2135</name>
    <dbReference type="NCBI Taxonomy" id="1973484"/>
    <lineage>
        <taxon>Bacteria</taxon>
        <taxon>Bacillati</taxon>
        <taxon>Cyanobacteriota</taxon>
        <taxon>Cyanophyceae</taxon>
        <taxon>Leptolyngbyales</taxon>
        <taxon>Leptolyngbyaceae</taxon>
        <taxon>Leptolyngbya group</taxon>
        <taxon>Leptolyngbya</taxon>
    </lineage>
</organism>
<keyword evidence="7" id="KW-1185">Reference proteome</keyword>
<dbReference type="CDD" id="cd03349">
    <property type="entry name" value="LbH_XAT"/>
    <property type="match status" value="1"/>
</dbReference>
<evidence type="ECO:0000256" key="2">
    <source>
        <dbReference type="ARBA" id="ARBA00022679"/>
    </source>
</evidence>
<dbReference type="GO" id="GO:0043886">
    <property type="term" value="F:structural constituent of carboxysome shell"/>
    <property type="evidence" value="ECO:0007669"/>
    <property type="project" value="UniProtKB-ARBA"/>
</dbReference>
<gene>
    <name evidence="6" type="ORF">NIES2135_44070</name>
</gene>
<dbReference type="EMBL" id="AP018203">
    <property type="protein sequence ID" value="BAY57541.1"/>
    <property type="molecule type" value="Genomic_DNA"/>
</dbReference>
<protein>
    <submittedName>
        <fullName evidence="6">Acetyltransferase family protein</fullName>
    </submittedName>
</protein>
<dbReference type="InterPro" id="IPR001451">
    <property type="entry name" value="Hexapep"/>
</dbReference>
<dbReference type="InterPro" id="IPR018357">
    <property type="entry name" value="Hexapep_transf_CS"/>
</dbReference>
<dbReference type="GO" id="GO:0031470">
    <property type="term" value="C:carboxysome"/>
    <property type="evidence" value="ECO:0007669"/>
    <property type="project" value="UniProtKB-ARBA"/>
</dbReference>
<evidence type="ECO:0000256" key="4">
    <source>
        <dbReference type="ARBA" id="ARBA00023251"/>
    </source>
</evidence>
<dbReference type="SUPFAM" id="SSF51161">
    <property type="entry name" value="Trimeric LpxA-like enzymes"/>
    <property type="match status" value="1"/>
</dbReference>
<dbReference type="GO" id="GO:0016746">
    <property type="term" value="F:acyltransferase activity"/>
    <property type="evidence" value="ECO:0007669"/>
    <property type="project" value="UniProtKB-KW"/>
</dbReference>